<keyword evidence="4" id="KW-1185">Reference proteome</keyword>
<gene>
    <name evidence="3" type="ORF">BT63DRAFT_422304</name>
</gene>
<dbReference type="EMBL" id="MU004232">
    <property type="protein sequence ID" value="KAF2671793.1"/>
    <property type="molecule type" value="Genomic_DNA"/>
</dbReference>
<dbReference type="Pfam" id="PF01774">
    <property type="entry name" value="UreD"/>
    <property type="match status" value="1"/>
</dbReference>
<protein>
    <submittedName>
        <fullName evidence="3">UreD-domain-containing protein</fullName>
    </submittedName>
</protein>
<sequence>MTASFPPSTPAGRGTVHLTSSPSQFRALTYAYPLKLISPDAEVHANRSIHTLFLLTYGGGLVAGDAIDLNITLDAKTFLVLLTQGSTKIFKTPDPQILSIQKATISINDGAGLVYLPDPVQPFAESSFEQSQMYYLNGPQANLCVCDWVCCGRAARGEMWEFWRYGSRNEIWDVSQGEDKKRLLLRDNLILDHKRGVIASASSIARRVDDHGVFGTLILRGPMFEGLGAFFLEEFEKMPRIGEKKWDGEDVPKDKVGSLEDKRRHRLKRGEGDGLLWTAANIRGFVMVKFAAREVEGAKHWLKAILHDEGSIESQFGERSLLCLK</sequence>
<dbReference type="GO" id="GO:0016151">
    <property type="term" value="F:nickel cation binding"/>
    <property type="evidence" value="ECO:0007669"/>
    <property type="project" value="InterPro"/>
</dbReference>
<keyword evidence="2" id="KW-0143">Chaperone</keyword>
<dbReference type="PANTHER" id="PTHR33643:SF1">
    <property type="entry name" value="UREASE ACCESSORY PROTEIN D"/>
    <property type="match status" value="1"/>
</dbReference>
<evidence type="ECO:0000256" key="1">
    <source>
        <dbReference type="ARBA" id="ARBA00007177"/>
    </source>
</evidence>
<dbReference type="InterPro" id="IPR002669">
    <property type="entry name" value="UreD"/>
</dbReference>
<evidence type="ECO:0000256" key="2">
    <source>
        <dbReference type="ARBA" id="ARBA00023186"/>
    </source>
</evidence>
<proteinExistence type="inferred from homology"/>
<evidence type="ECO:0000313" key="4">
    <source>
        <dbReference type="Proteomes" id="UP000799302"/>
    </source>
</evidence>
<dbReference type="AlphaFoldDB" id="A0A6A6UJY6"/>
<reference evidence="3" key="1">
    <citation type="journal article" date="2020" name="Stud. Mycol.">
        <title>101 Dothideomycetes genomes: a test case for predicting lifestyles and emergence of pathogens.</title>
        <authorList>
            <person name="Haridas S."/>
            <person name="Albert R."/>
            <person name="Binder M."/>
            <person name="Bloem J."/>
            <person name="Labutti K."/>
            <person name="Salamov A."/>
            <person name="Andreopoulos B."/>
            <person name="Baker S."/>
            <person name="Barry K."/>
            <person name="Bills G."/>
            <person name="Bluhm B."/>
            <person name="Cannon C."/>
            <person name="Castanera R."/>
            <person name="Culley D."/>
            <person name="Daum C."/>
            <person name="Ezra D."/>
            <person name="Gonzalez J."/>
            <person name="Henrissat B."/>
            <person name="Kuo A."/>
            <person name="Liang C."/>
            <person name="Lipzen A."/>
            <person name="Lutzoni F."/>
            <person name="Magnuson J."/>
            <person name="Mondo S."/>
            <person name="Nolan M."/>
            <person name="Ohm R."/>
            <person name="Pangilinan J."/>
            <person name="Park H.-J."/>
            <person name="Ramirez L."/>
            <person name="Alfaro M."/>
            <person name="Sun H."/>
            <person name="Tritt A."/>
            <person name="Yoshinaga Y."/>
            <person name="Zwiers L.-H."/>
            <person name="Turgeon B."/>
            <person name="Goodwin S."/>
            <person name="Spatafora J."/>
            <person name="Crous P."/>
            <person name="Grigoriev I."/>
        </authorList>
    </citation>
    <scope>NUCLEOTIDE SEQUENCE</scope>
    <source>
        <strain evidence="3">CBS 115976</strain>
    </source>
</reference>
<dbReference type="PANTHER" id="PTHR33643">
    <property type="entry name" value="UREASE ACCESSORY PROTEIN D"/>
    <property type="match status" value="1"/>
</dbReference>
<dbReference type="Proteomes" id="UP000799302">
    <property type="component" value="Unassembled WGS sequence"/>
</dbReference>
<dbReference type="HAMAP" id="MF_01384">
    <property type="entry name" value="UreD"/>
    <property type="match status" value="1"/>
</dbReference>
<evidence type="ECO:0000313" key="3">
    <source>
        <dbReference type="EMBL" id="KAF2671793.1"/>
    </source>
</evidence>
<dbReference type="OrthoDB" id="5550464at2759"/>
<name>A0A6A6UJY6_9PEZI</name>
<comment type="similarity">
    <text evidence="1">Belongs to the UreD family.</text>
</comment>
<accession>A0A6A6UJY6</accession>
<organism evidence="3 4">
    <name type="scientific">Microthyrium microscopicum</name>
    <dbReference type="NCBI Taxonomy" id="703497"/>
    <lineage>
        <taxon>Eukaryota</taxon>
        <taxon>Fungi</taxon>
        <taxon>Dikarya</taxon>
        <taxon>Ascomycota</taxon>
        <taxon>Pezizomycotina</taxon>
        <taxon>Dothideomycetes</taxon>
        <taxon>Dothideomycetes incertae sedis</taxon>
        <taxon>Microthyriales</taxon>
        <taxon>Microthyriaceae</taxon>
        <taxon>Microthyrium</taxon>
    </lineage>
</organism>